<dbReference type="Gene3D" id="1.10.10.10">
    <property type="entry name" value="Winged helix-like DNA-binding domain superfamily/Winged helix DNA-binding domain"/>
    <property type="match status" value="1"/>
</dbReference>
<evidence type="ECO:0000259" key="4">
    <source>
        <dbReference type="PROSITE" id="PS50949"/>
    </source>
</evidence>
<dbReference type="PANTHER" id="PTHR44846:SF17">
    <property type="entry name" value="GNTR-FAMILY TRANSCRIPTIONAL REGULATOR"/>
    <property type="match status" value="1"/>
</dbReference>
<dbReference type="PANTHER" id="PTHR44846">
    <property type="entry name" value="MANNOSYL-D-GLYCERATE TRANSPORT/METABOLISM SYSTEM REPRESSOR MNGR-RELATED"/>
    <property type="match status" value="1"/>
</dbReference>
<dbReference type="OrthoDB" id="3579313at2"/>
<dbReference type="Proteomes" id="UP000248333">
    <property type="component" value="Unassembled WGS sequence"/>
</dbReference>
<keyword evidence="1" id="KW-0805">Transcription regulation</keyword>
<dbReference type="EMBL" id="PYBV01000009">
    <property type="protein sequence ID" value="PYC73534.1"/>
    <property type="molecule type" value="Genomic_DNA"/>
</dbReference>
<accession>A0A318NN65</accession>
<dbReference type="InterPro" id="IPR050679">
    <property type="entry name" value="Bact_HTH_transcr_reg"/>
</dbReference>
<dbReference type="InterPro" id="IPR000524">
    <property type="entry name" value="Tscrpt_reg_HTH_GntR"/>
</dbReference>
<organism evidence="5 6">
    <name type="scientific">Micromonospora arborensis</name>
    <dbReference type="NCBI Taxonomy" id="2116518"/>
    <lineage>
        <taxon>Bacteria</taxon>
        <taxon>Bacillati</taxon>
        <taxon>Actinomycetota</taxon>
        <taxon>Actinomycetes</taxon>
        <taxon>Micromonosporales</taxon>
        <taxon>Micromonosporaceae</taxon>
        <taxon>Micromonospora</taxon>
    </lineage>
</organism>
<dbReference type="AlphaFoldDB" id="A0A318NN65"/>
<dbReference type="GO" id="GO:0003677">
    <property type="term" value="F:DNA binding"/>
    <property type="evidence" value="ECO:0007669"/>
    <property type="project" value="UniProtKB-KW"/>
</dbReference>
<evidence type="ECO:0000313" key="6">
    <source>
        <dbReference type="Proteomes" id="UP000248333"/>
    </source>
</evidence>
<dbReference type="SMART" id="SM00345">
    <property type="entry name" value="HTH_GNTR"/>
    <property type="match status" value="1"/>
</dbReference>
<sequence>MRARKASDRPAVRPSIAQDIRDKIASGEYAPGDKLPSLREMIAHYGVSAEPVRSALLILQAEGLIEGHQGKGTYVAEK</sequence>
<evidence type="ECO:0000256" key="1">
    <source>
        <dbReference type="ARBA" id="ARBA00023015"/>
    </source>
</evidence>
<reference evidence="5 6" key="1">
    <citation type="submission" date="2018-03" db="EMBL/GenBank/DDBJ databases">
        <title>Bioinformatic expansion and discovery of thiopeptide antibiotics.</title>
        <authorList>
            <person name="Schwalen C.J."/>
            <person name="Hudson G.A."/>
            <person name="Mitchell D.A."/>
        </authorList>
    </citation>
    <scope>NUCLEOTIDE SEQUENCE [LARGE SCALE GENOMIC DNA]</scope>
    <source>
        <strain evidence="5 6">NRRL 8041</strain>
    </source>
</reference>
<protein>
    <submittedName>
        <fullName evidence="5">GntR family transcriptional regulator</fullName>
    </submittedName>
</protein>
<gene>
    <name evidence="5" type="ORF">C7C45_07175</name>
</gene>
<evidence type="ECO:0000313" key="5">
    <source>
        <dbReference type="EMBL" id="PYC73534.1"/>
    </source>
</evidence>
<evidence type="ECO:0000256" key="2">
    <source>
        <dbReference type="ARBA" id="ARBA00023125"/>
    </source>
</evidence>
<dbReference type="SUPFAM" id="SSF46785">
    <property type="entry name" value="Winged helix' DNA-binding domain"/>
    <property type="match status" value="1"/>
</dbReference>
<dbReference type="GO" id="GO:0045892">
    <property type="term" value="P:negative regulation of DNA-templated transcription"/>
    <property type="evidence" value="ECO:0007669"/>
    <property type="project" value="TreeGrafter"/>
</dbReference>
<dbReference type="CDD" id="cd07377">
    <property type="entry name" value="WHTH_GntR"/>
    <property type="match status" value="1"/>
</dbReference>
<proteinExistence type="predicted"/>
<feature type="domain" description="HTH gntR-type" evidence="4">
    <location>
        <begin position="10"/>
        <end position="78"/>
    </location>
</feature>
<dbReference type="PRINTS" id="PR00035">
    <property type="entry name" value="HTHGNTR"/>
</dbReference>
<keyword evidence="2" id="KW-0238">DNA-binding</keyword>
<keyword evidence="6" id="KW-1185">Reference proteome</keyword>
<comment type="caution">
    <text evidence="5">The sequence shown here is derived from an EMBL/GenBank/DDBJ whole genome shotgun (WGS) entry which is preliminary data.</text>
</comment>
<keyword evidence="3" id="KW-0804">Transcription</keyword>
<dbReference type="Pfam" id="PF00392">
    <property type="entry name" value="GntR"/>
    <property type="match status" value="1"/>
</dbReference>
<dbReference type="InterPro" id="IPR036390">
    <property type="entry name" value="WH_DNA-bd_sf"/>
</dbReference>
<dbReference type="GO" id="GO:0003700">
    <property type="term" value="F:DNA-binding transcription factor activity"/>
    <property type="evidence" value="ECO:0007669"/>
    <property type="project" value="InterPro"/>
</dbReference>
<name>A0A318NN65_9ACTN</name>
<dbReference type="PROSITE" id="PS50949">
    <property type="entry name" value="HTH_GNTR"/>
    <property type="match status" value="1"/>
</dbReference>
<dbReference type="InterPro" id="IPR036388">
    <property type="entry name" value="WH-like_DNA-bd_sf"/>
</dbReference>
<evidence type="ECO:0000256" key="3">
    <source>
        <dbReference type="ARBA" id="ARBA00023163"/>
    </source>
</evidence>